<feature type="disulfide bond" evidence="12">
    <location>
        <begin position="378"/>
        <end position="390"/>
    </location>
</feature>
<keyword evidence="3" id="KW-0272">Extracellular matrix</keyword>
<dbReference type="Gene3D" id="2.10.25.10">
    <property type="entry name" value="Laminin"/>
    <property type="match status" value="14"/>
</dbReference>
<feature type="domain" description="Laminin EGF-like" evidence="14">
    <location>
        <begin position="1329"/>
        <end position="1377"/>
    </location>
</feature>
<dbReference type="InterPro" id="IPR013015">
    <property type="entry name" value="Laminin_IV_B"/>
</dbReference>
<feature type="disulfide bond" evidence="12">
    <location>
        <begin position="1180"/>
        <end position="1189"/>
    </location>
</feature>
<dbReference type="PANTHER" id="PTHR10574:SF406">
    <property type="entry name" value="LAMININ SUBUNIT ALPHA 5"/>
    <property type="match status" value="1"/>
</dbReference>
<feature type="disulfide bond" evidence="12">
    <location>
        <begin position="450"/>
        <end position="459"/>
    </location>
</feature>
<evidence type="ECO:0000256" key="10">
    <source>
        <dbReference type="ARBA" id="ARBA00023180"/>
    </source>
</evidence>
<evidence type="ECO:0000256" key="11">
    <source>
        <dbReference type="ARBA" id="ARBA00023292"/>
    </source>
</evidence>
<keyword evidence="2" id="KW-0964">Secreted</keyword>
<dbReference type="GO" id="GO:0009888">
    <property type="term" value="P:tissue development"/>
    <property type="evidence" value="ECO:0007669"/>
    <property type="project" value="TreeGrafter"/>
</dbReference>
<dbReference type="Pfam" id="PF00055">
    <property type="entry name" value="Laminin_N"/>
    <property type="match status" value="1"/>
</dbReference>
<feature type="disulfide bond" evidence="12">
    <location>
        <begin position="893"/>
        <end position="902"/>
    </location>
</feature>
<evidence type="ECO:0000313" key="19">
    <source>
        <dbReference type="Proteomes" id="UP001165289"/>
    </source>
</evidence>
<feature type="chain" id="PRO_5043753675" evidence="13">
    <location>
        <begin position="21"/>
        <end position="2050"/>
    </location>
</feature>
<evidence type="ECO:0000256" key="1">
    <source>
        <dbReference type="ARBA" id="ARBA00004302"/>
    </source>
</evidence>
<feature type="domain" description="Laminin EGF-like" evidence="14">
    <location>
        <begin position="823"/>
        <end position="869"/>
    </location>
</feature>
<evidence type="ECO:0000256" key="12">
    <source>
        <dbReference type="PROSITE-ProRule" id="PRU00460"/>
    </source>
</evidence>
<feature type="disulfide bond" evidence="12">
    <location>
        <begin position="1426"/>
        <end position="1438"/>
    </location>
</feature>
<dbReference type="InterPro" id="IPR000742">
    <property type="entry name" value="EGF"/>
</dbReference>
<dbReference type="FunFam" id="2.10.25.10:FF:000188">
    <property type="entry name" value="Laminin subunit gamma 2"/>
    <property type="match status" value="1"/>
</dbReference>
<dbReference type="EMBL" id="JAKMXF010000299">
    <property type="protein sequence ID" value="KAI6652285.1"/>
    <property type="molecule type" value="Genomic_DNA"/>
</dbReference>
<dbReference type="GO" id="GO:0007155">
    <property type="term" value="P:cell adhesion"/>
    <property type="evidence" value="ECO:0007669"/>
    <property type="project" value="UniProtKB-KW"/>
</dbReference>
<evidence type="ECO:0000259" key="16">
    <source>
        <dbReference type="PROSITE" id="PS51116"/>
    </source>
</evidence>
<feature type="disulfide bond" evidence="12">
    <location>
        <begin position="1350"/>
        <end position="1359"/>
    </location>
</feature>
<feature type="disulfide bond" evidence="12">
    <location>
        <begin position="1329"/>
        <end position="1341"/>
    </location>
</feature>
<feature type="domain" description="Laminin EGF-like" evidence="14">
    <location>
        <begin position="429"/>
        <end position="479"/>
    </location>
</feature>
<dbReference type="InterPro" id="IPR050440">
    <property type="entry name" value="Laminin/Netrin_ECM"/>
</dbReference>
<feature type="disulfide bond" evidence="12">
    <location>
        <begin position="429"/>
        <end position="441"/>
    </location>
</feature>
<dbReference type="FunFam" id="2.10.25.10:FF:000090">
    <property type="entry name" value="laminin subunit alpha"/>
    <property type="match status" value="3"/>
</dbReference>
<keyword evidence="9 12" id="KW-1015">Disulfide bond</keyword>
<dbReference type="InterPro" id="IPR002049">
    <property type="entry name" value="LE_dom"/>
</dbReference>
<dbReference type="SMART" id="SM00181">
    <property type="entry name" value="EGF"/>
    <property type="match status" value="6"/>
</dbReference>
<evidence type="ECO:0000256" key="2">
    <source>
        <dbReference type="ARBA" id="ARBA00022525"/>
    </source>
</evidence>
<feature type="disulfide bond" evidence="12">
    <location>
        <begin position="1380"/>
        <end position="1397"/>
    </location>
</feature>
<comment type="caution">
    <text evidence="12">Lacks conserved residue(s) required for the propagation of feature annotation.</text>
</comment>
<accession>A0AAV7JUY9</accession>
<keyword evidence="8" id="KW-0175">Coiled coil</keyword>
<evidence type="ECO:0000256" key="9">
    <source>
        <dbReference type="ARBA" id="ARBA00023157"/>
    </source>
</evidence>
<gene>
    <name evidence="18" type="ORF">LOD99_7300</name>
</gene>
<proteinExistence type="predicted"/>
<keyword evidence="19" id="KW-1185">Reference proteome</keyword>
<dbReference type="SUPFAM" id="SSF57196">
    <property type="entry name" value="EGF/Laminin"/>
    <property type="match status" value="12"/>
</dbReference>
<dbReference type="Pfam" id="PF00053">
    <property type="entry name" value="EGF_laminin"/>
    <property type="match status" value="11"/>
</dbReference>
<dbReference type="FunFam" id="2.10.25.10:FF:000074">
    <property type="entry name" value="Laminin subunit alpha"/>
    <property type="match status" value="1"/>
</dbReference>
<evidence type="ECO:0000313" key="18">
    <source>
        <dbReference type="EMBL" id="KAI6652285.1"/>
    </source>
</evidence>
<feature type="disulfide bond" evidence="12">
    <location>
        <begin position="1399"/>
        <end position="1408"/>
    </location>
</feature>
<name>A0AAV7JUY9_9METZ</name>
<feature type="disulfide bond" evidence="12">
    <location>
        <begin position="399"/>
        <end position="408"/>
    </location>
</feature>
<comment type="subcellular location">
    <subcellularLocation>
        <location evidence="1">Secreted</location>
        <location evidence="1">Extracellular space</location>
        <location evidence="1">Extracellular matrix</location>
        <location evidence="1">Basement membrane</location>
    </subcellularLocation>
</comment>
<dbReference type="PRINTS" id="PR00011">
    <property type="entry name" value="EGFLAMININ"/>
</dbReference>
<keyword evidence="10" id="KW-0325">Glycoprotein</keyword>
<evidence type="ECO:0000259" key="14">
    <source>
        <dbReference type="PROSITE" id="PS50027"/>
    </source>
</evidence>
<evidence type="ECO:0000256" key="3">
    <source>
        <dbReference type="ARBA" id="ARBA00022530"/>
    </source>
</evidence>
<dbReference type="FunFam" id="2.10.25.10:FF:000051">
    <property type="entry name" value="Laminin subunit alpha 4"/>
    <property type="match status" value="1"/>
</dbReference>
<evidence type="ECO:0000259" key="17">
    <source>
        <dbReference type="PROSITE" id="PS51117"/>
    </source>
</evidence>
<feature type="domain" description="Laminin EGF-like" evidence="14">
    <location>
        <begin position="1378"/>
        <end position="1425"/>
    </location>
</feature>
<keyword evidence="4 13" id="KW-0732">Signal</keyword>
<feature type="domain" description="Laminin N-terminal" evidence="17">
    <location>
        <begin position="29"/>
        <end position="261"/>
    </location>
</feature>
<keyword evidence="6" id="KW-0084">Basement membrane</keyword>
<dbReference type="Pfam" id="PF24973">
    <property type="entry name" value="EGF_LMN_ATRN"/>
    <property type="match status" value="4"/>
</dbReference>
<dbReference type="FunFam" id="2.10.25.10:FF:000275">
    <property type="entry name" value="usherin"/>
    <property type="match status" value="1"/>
</dbReference>
<dbReference type="FunFam" id="2.10.25.10:FF:000011">
    <property type="entry name" value="Cadherin EGF LAG seven-pass G-type receptor"/>
    <property type="match status" value="1"/>
</dbReference>
<dbReference type="SMART" id="SM00180">
    <property type="entry name" value="EGF_Lam"/>
    <property type="match status" value="16"/>
</dbReference>
<feature type="disulfide bond" evidence="12">
    <location>
        <begin position="431"/>
        <end position="448"/>
    </location>
</feature>
<feature type="disulfide bond" evidence="12">
    <location>
        <begin position="1378"/>
        <end position="1390"/>
    </location>
</feature>
<dbReference type="PROSITE" id="PS51117">
    <property type="entry name" value="LAMININ_NTER"/>
    <property type="match status" value="1"/>
</dbReference>
<dbReference type="PANTHER" id="PTHR10574">
    <property type="entry name" value="NETRIN/LAMININ-RELATED"/>
    <property type="match status" value="1"/>
</dbReference>
<evidence type="ECO:0000256" key="13">
    <source>
        <dbReference type="SAM" id="SignalP"/>
    </source>
</evidence>
<feature type="domain" description="Laminin IV type B" evidence="16">
    <location>
        <begin position="519"/>
        <end position="720"/>
    </location>
</feature>
<comment type="caution">
    <text evidence="18">The sequence shown here is derived from an EMBL/GenBank/DDBJ whole genome shotgun (WGS) entry which is preliminary data.</text>
</comment>
<feature type="disulfide bond" evidence="12">
    <location>
        <begin position="1446"/>
        <end position="1455"/>
    </location>
</feature>
<dbReference type="Pfam" id="PF00052">
    <property type="entry name" value="Laminin_B"/>
    <property type="match status" value="1"/>
</dbReference>
<feature type="disulfide bond" evidence="12">
    <location>
        <begin position="823"/>
        <end position="835"/>
    </location>
</feature>
<keyword evidence="7" id="KW-0130">Cell adhesion</keyword>
<dbReference type="GO" id="GO:0005604">
    <property type="term" value="C:basement membrane"/>
    <property type="evidence" value="ECO:0007669"/>
    <property type="project" value="UniProtKB-SubCell"/>
</dbReference>
<feature type="disulfide bond" evidence="12">
    <location>
        <begin position="1331"/>
        <end position="1348"/>
    </location>
</feature>
<feature type="signal peptide" evidence="13">
    <location>
        <begin position="1"/>
        <end position="20"/>
    </location>
</feature>
<reference evidence="18 19" key="1">
    <citation type="journal article" date="2023" name="BMC Biol.">
        <title>The compact genome of the sponge Oopsacas minuta (Hexactinellida) is lacking key metazoan core genes.</title>
        <authorList>
            <person name="Santini S."/>
            <person name="Schenkelaars Q."/>
            <person name="Jourda C."/>
            <person name="Duchesne M."/>
            <person name="Belahbib H."/>
            <person name="Rocher C."/>
            <person name="Selva M."/>
            <person name="Riesgo A."/>
            <person name="Vervoort M."/>
            <person name="Leys S.P."/>
            <person name="Kodjabachian L."/>
            <person name="Le Bivic A."/>
            <person name="Borchiellini C."/>
            <person name="Claverie J.M."/>
            <person name="Renard E."/>
        </authorList>
    </citation>
    <scope>NUCLEOTIDE SEQUENCE [LARGE SCALE GENOMIC DNA]</scope>
    <source>
        <strain evidence="18">SPO-2</strain>
    </source>
</reference>
<evidence type="ECO:0000256" key="8">
    <source>
        <dbReference type="ARBA" id="ARBA00023054"/>
    </source>
</evidence>
<dbReference type="Gene3D" id="2.60.120.260">
    <property type="entry name" value="Galactose-binding domain-like"/>
    <property type="match status" value="1"/>
</dbReference>
<keyword evidence="11 12" id="KW-0424">Laminin EGF-like domain</keyword>
<dbReference type="InterPro" id="IPR000034">
    <property type="entry name" value="Laminin_IV"/>
</dbReference>
<evidence type="ECO:0000256" key="4">
    <source>
        <dbReference type="ARBA" id="ARBA00022729"/>
    </source>
</evidence>
<feature type="disulfide bond" evidence="12">
    <location>
        <begin position="1192"/>
        <end position="1206"/>
    </location>
</feature>
<evidence type="ECO:0000259" key="15">
    <source>
        <dbReference type="PROSITE" id="PS51115"/>
    </source>
</evidence>
<dbReference type="PROSITE" id="PS50027">
    <property type="entry name" value="EGF_LAM_2"/>
    <property type="match status" value="8"/>
</dbReference>
<dbReference type="InterPro" id="IPR056863">
    <property type="entry name" value="LMN_ATRN_NET-like_EGF"/>
</dbReference>
<evidence type="ECO:0000256" key="6">
    <source>
        <dbReference type="ARBA" id="ARBA00022869"/>
    </source>
</evidence>
<feature type="disulfide bond" evidence="12">
    <location>
        <begin position="380"/>
        <end position="397"/>
    </location>
</feature>
<feature type="domain" description="Laminin EGF-like" evidence="14">
    <location>
        <begin position="1426"/>
        <end position="1471"/>
    </location>
</feature>
<dbReference type="PROSITE" id="PS51116">
    <property type="entry name" value="LAMININ_IVB"/>
    <property type="match status" value="1"/>
</dbReference>
<dbReference type="PROSITE" id="PS01248">
    <property type="entry name" value="EGF_LAM_1"/>
    <property type="match status" value="6"/>
</dbReference>
<dbReference type="PROSITE" id="PS51115">
    <property type="entry name" value="LAMININ_IVA"/>
    <property type="match status" value="1"/>
</dbReference>
<evidence type="ECO:0000256" key="7">
    <source>
        <dbReference type="ARBA" id="ARBA00022889"/>
    </source>
</evidence>
<feature type="domain" description="Laminin EGF-like" evidence="14">
    <location>
        <begin position="378"/>
        <end position="428"/>
    </location>
</feature>
<organism evidence="18 19">
    <name type="scientific">Oopsacas minuta</name>
    <dbReference type="NCBI Taxonomy" id="111878"/>
    <lineage>
        <taxon>Eukaryota</taxon>
        <taxon>Metazoa</taxon>
        <taxon>Porifera</taxon>
        <taxon>Hexactinellida</taxon>
        <taxon>Hexasterophora</taxon>
        <taxon>Lyssacinosida</taxon>
        <taxon>Leucopsacidae</taxon>
        <taxon>Oopsacas</taxon>
    </lineage>
</organism>
<protein>
    <submittedName>
        <fullName evidence="18">Laminin beta/gamma</fullName>
    </submittedName>
</protein>
<feature type="domain" description="Laminin EGF-like" evidence="14">
    <location>
        <begin position="1159"/>
        <end position="1208"/>
    </location>
</feature>
<dbReference type="SMART" id="SM00136">
    <property type="entry name" value="LamNT"/>
    <property type="match status" value="1"/>
</dbReference>
<dbReference type="SMART" id="SM00281">
    <property type="entry name" value="LamB"/>
    <property type="match status" value="1"/>
</dbReference>
<feature type="domain" description="Laminin IV type A" evidence="15">
    <location>
        <begin position="954"/>
        <end position="1129"/>
    </location>
</feature>
<keyword evidence="5" id="KW-0677">Repeat</keyword>
<dbReference type="Proteomes" id="UP001165289">
    <property type="component" value="Unassembled WGS sequence"/>
</dbReference>
<feature type="disulfide bond" evidence="12">
    <location>
        <begin position="843"/>
        <end position="852"/>
    </location>
</feature>
<sequence length="2050" mass="223908">MTRIFTLVLLLILSSHSTLQESCYGDTEQAISCYPIITSLSFDREITSTSTCGIDGPTEYSVRQSTTEVNCCQICDSRFDISSHQPAYLTDFDVGTESVTTWLSETGIYSPNTVNLTLSLPAKVELDALTIHFTSYKPHSYYLEKSQDGGDSYDVMKYFSVNCLGKYQLDPREAVLTDGQVVCEEITDSRPDIALYIPDQIRPIGETSPPAESDTLIDFISLTNLRIVLDGHRIFSLPTPNTLEANMSYYYEIADFSVSGRCACNGHATLCDDINIVCVCEHNTQGNNCEECAPFYQDHPWRRGKPSSPFECKRCECNSHSTSCYFNNSVFAESNNISGGVCIDCMDNTIGIHCETCADMYYVNPNSSPSDVDVCLECACNSLGTLKDVCDKSTGQCECQTNVEGRTCDTCLPGFYDLRTDDMSGCSPCDCHPFGSITTECDTVTGQCDCRDNTQSQTCNECKDGFYNIMSGTMDGCLECSCDVGGSISHNCNSDTGACMCREGITGRQCNARIDGYFVPLIDFVTIEGEEGNGSFSPKISTNGVNQEFTGTGYASLMPLNTLTFLSPISVTKSGIYQLVIRYTLLSAAAISLSLRFDVNMLNAQPDGACIQQILTPTVLTISVTPGATLQSSVDVCLNSNIDYTVTITHAGTQSNILIDSLVVIPVSVLSTLAVFNTTSSLLEEYRRECIEPRKQLSTWSSINTSFCNPITLSLSAELYKGLLQCNCYAGGSTEDNCTFDGQCSCLFGVGSNRICSQCLPGYYNLTGVGCDACGCIEDGSVSNVCNFANGQCDCLSLVDGDKCGECTFGAYNFTTGQGCDLCDCNINGSSDTQCLEAGTCICRPGVGGNKCDVCRDGYYGLGSDGCESCNCDKRGVVTESSSCDTNTGECQCKNNVEGRMCGECIYGYFSLDEDNPTGCRACYCSGRNDTVCTHATGYVEDKVTTLFNTNDSDILDGWITLDSNEEKFSGYLPRTINGLPSIATFQTVQYISAPAKFLNFKLSSYTQPIFIKLTISSTFPLDATFTCPPYSLLLRGSSLELATCAQLDLSNNNGLVSLNILLHESAGWIRTDTEAGVTEYEFLQVLANLSALFVRGSHFSGTNTNFHQVSLPTAVRSNSGVPVNWVETCACHTNYTGPSCSRCAPGYYRQPDSSCIQCNCFGDSSQLTCDPNTGECIVCPPFTTGDSCESCVQGYYGSPSEGITCVPCICPGDGSSASFSPLCELIPAAFVSANTPTGSNVECTACLVGHAGLRCEFCEDNYYGDPIQSIGCMLCDCNGNIVLDEPNNCDNISGICLECVGDTEGEHCEVCSIGFYGDAIQAKNCSECLCDQRGAENQDCNTNNGECVCRPNIEGRQCDQCTPGYFNISSSTGCQDCACNSTGAASSECDVVTGQCECKPGVTGLTCDTCQQYFYGFSLTGCTPCNCFGPGSITDQCDSQGNCSCLEGVYGAKCDRCGENFYDVTQGCIACPECYQELQENIDAFRSEIINTTIIIDEIESTHINVSFTSRLREATNQVNDLVDEATQLKAMELLDIQLTQQLEYTAHFLRDFITETATSIISLERSVNFIGSQGIATFVLVNNTEDNLLEISQYLINDPRVYLNLTQELVDILSDIRIITKQMQGIANQHQQQADQIELFITEASILSSQASYMVMHSYQHLFTMLKPAIQNLTLLLNSISTQSAPINSQAIDQLNYAMEHMSQSSQLILLAQTPNTNDGYNSTNIQSTLGRFHSQNIEISVQLNELGYNIETVSERIEVLFDNINDYSKDIIELTENDNTLRNKTLVANYKSIEARNLGNSLIQTLNETLEIIANFSEISKIVQNKTRNSLQKVSQIEATSRQAEMNASQVLGEFSIAARKSRESYDISVQAGSIAIDANAQLDIFRGNMSELSQELSQFTASFNSSLYRIQDYANKAVNQDAILDDLRDNAYKGASICVKQVQEIQNMTQTTMNEISRLYKELNDSFSILQPPKFDIEEFTNSTGILIETIANAELNNTVRLLKQKLVDQTRMRLEYVTKLSQLKEDLSDLQYIERSLPKYCNHGV</sequence>
<feature type="domain" description="Laminin EGF-like" evidence="14">
    <location>
        <begin position="870"/>
        <end position="922"/>
    </location>
</feature>
<dbReference type="CDD" id="cd00055">
    <property type="entry name" value="EGF_Lam"/>
    <property type="match status" value="14"/>
</dbReference>
<evidence type="ECO:0000256" key="5">
    <source>
        <dbReference type="ARBA" id="ARBA00022737"/>
    </source>
</evidence>
<dbReference type="InterPro" id="IPR008211">
    <property type="entry name" value="Laminin_N"/>
</dbReference>